<proteinExistence type="predicted"/>
<dbReference type="AlphaFoldDB" id="A0A0F9TXL9"/>
<gene>
    <name evidence="1" type="ORF">LCGC14_0337290</name>
</gene>
<evidence type="ECO:0000313" key="1">
    <source>
        <dbReference type="EMBL" id="KKN79707.1"/>
    </source>
</evidence>
<comment type="caution">
    <text evidence="1">The sequence shown here is derived from an EMBL/GenBank/DDBJ whole genome shotgun (WGS) entry which is preliminary data.</text>
</comment>
<reference evidence="1" key="1">
    <citation type="journal article" date="2015" name="Nature">
        <title>Complex archaea that bridge the gap between prokaryotes and eukaryotes.</title>
        <authorList>
            <person name="Spang A."/>
            <person name="Saw J.H."/>
            <person name="Jorgensen S.L."/>
            <person name="Zaremba-Niedzwiedzka K."/>
            <person name="Martijn J."/>
            <person name="Lind A.E."/>
            <person name="van Eijk R."/>
            <person name="Schleper C."/>
            <person name="Guy L."/>
            <person name="Ettema T.J."/>
        </authorList>
    </citation>
    <scope>NUCLEOTIDE SEQUENCE</scope>
</reference>
<protein>
    <submittedName>
        <fullName evidence="1">Uncharacterized protein</fullName>
    </submittedName>
</protein>
<accession>A0A0F9TXL9</accession>
<sequence>MSIFDISPPVNVNKGLAEPWRDTLPMQMDLMKTAAFLGVQSARMKQQRELANTKLAHDWWDKFQTDRSGMDVDQLSDISNMTSKYLEGNAVDINLGDMPVDKASVMRQQQGIHERINYYKALNAEKLQLGEMIKSPEGDFLNADQMIPLLHKFAKDEDGNMRTDLKAGAMIEYAYNAPEAIDVWDRNKLFNKHATTYGTAKEEWLDNLTLGEEELDVEYSLEGPEIWDKSALKRGQRILKPDVIASISQISPDYHKKVLRDIANGDARTYEQIVQDDAMANATGAIQIESWKVQDKPEPPKVGPGSVQYIAKTKVLDSLYNATVSNDWNTVENVLNLTAKPIRGISYERVTNKKIEQVDPVTGKTEEITVTGFLPRYNASTTETADPFGAYLSRRQEGKAFDAGGKQTKRKGFYLTEFLIQMPTKGDSADVRAEMARDNAIKMARLANILSSEKERRGDEMLDAWRIEKEGQIDLFGEIPVTKEGFEWDFGQPEESNVPYPARVN</sequence>
<name>A0A0F9TXL9_9ZZZZ</name>
<organism evidence="1">
    <name type="scientific">marine sediment metagenome</name>
    <dbReference type="NCBI Taxonomy" id="412755"/>
    <lineage>
        <taxon>unclassified sequences</taxon>
        <taxon>metagenomes</taxon>
        <taxon>ecological metagenomes</taxon>
    </lineage>
</organism>
<dbReference type="EMBL" id="LAZR01000243">
    <property type="protein sequence ID" value="KKN79707.1"/>
    <property type="molecule type" value="Genomic_DNA"/>
</dbReference>